<reference evidence="2" key="1">
    <citation type="submission" date="2022-04" db="EMBL/GenBank/DDBJ databases">
        <title>Halocatena sp. nov., isolated from a salt lake.</title>
        <authorList>
            <person name="Cui H.-L."/>
        </authorList>
    </citation>
    <scope>NUCLEOTIDE SEQUENCE</scope>
    <source>
        <strain evidence="2">AD-1</strain>
    </source>
</reference>
<dbReference type="PROSITE" id="PS51257">
    <property type="entry name" value="PROKAR_LIPOPROTEIN"/>
    <property type="match status" value="1"/>
</dbReference>
<keyword evidence="1" id="KW-1133">Transmembrane helix</keyword>
<dbReference type="Proteomes" id="UP000831768">
    <property type="component" value="Chromosome"/>
</dbReference>
<dbReference type="GeneID" id="71927840"/>
<dbReference type="RefSeq" id="WP_247992474.1">
    <property type="nucleotide sequence ID" value="NZ_CP096019.1"/>
</dbReference>
<gene>
    <name evidence="2" type="ORF">MW046_07295</name>
</gene>
<accession>A0A8T9ZYQ1</accession>
<dbReference type="InterPro" id="IPR043826">
    <property type="entry name" value="DUF5803"/>
</dbReference>
<dbReference type="KEGG" id="haad:MW046_07295"/>
<organism evidence="2 3">
    <name type="scientific">Halocatena salina</name>
    <dbReference type="NCBI Taxonomy" id="2934340"/>
    <lineage>
        <taxon>Archaea</taxon>
        <taxon>Methanobacteriati</taxon>
        <taxon>Methanobacteriota</taxon>
        <taxon>Stenosarchaea group</taxon>
        <taxon>Halobacteria</taxon>
        <taxon>Halobacteriales</taxon>
        <taxon>Natronomonadaceae</taxon>
        <taxon>Halocatena</taxon>
    </lineage>
</organism>
<proteinExistence type="predicted"/>
<name>A0A8T9ZYQ1_9EURY</name>
<keyword evidence="1" id="KW-0472">Membrane</keyword>
<keyword evidence="3" id="KW-1185">Reference proteome</keyword>
<evidence type="ECO:0000256" key="1">
    <source>
        <dbReference type="SAM" id="Phobius"/>
    </source>
</evidence>
<dbReference type="AlphaFoldDB" id="A0A8T9ZYQ1"/>
<protein>
    <submittedName>
        <fullName evidence="2">DUF5803 family protein</fullName>
    </submittedName>
</protein>
<keyword evidence="1" id="KW-0812">Transmembrane</keyword>
<evidence type="ECO:0000313" key="3">
    <source>
        <dbReference type="Proteomes" id="UP000831768"/>
    </source>
</evidence>
<feature type="transmembrane region" description="Helical" evidence="1">
    <location>
        <begin position="205"/>
        <end position="228"/>
    </location>
</feature>
<sequence>MKRHLAIVSLVVLSMGAGCMGMTSPDLGFGLGVGDQDQTNTTYDWNTSTNATLTLQSDKYQSVYELGNDKLELYTHGPVGSERALDVRAVKYRYPNETVVTTDHSDLSVDKSNSRTVIQAPSDDGQIAFVTDKRPKSVTTPVFLESDDPSYEIVLPPNMDIDVPILGTASPGGYETNTEDGRVHIVWDAVSGSSVSVQYYLVRDLYIFGAVLGIGLLGGLAGVGYYLLQIRQLKQLRQRIEVDADIDTGNDQQ</sequence>
<evidence type="ECO:0000313" key="2">
    <source>
        <dbReference type="EMBL" id="UPM41794.1"/>
    </source>
</evidence>
<dbReference type="Pfam" id="PF19119">
    <property type="entry name" value="DUF5803"/>
    <property type="match status" value="1"/>
</dbReference>
<dbReference type="EMBL" id="CP096019">
    <property type="protein sequence ID" value="UPM41794.1"/>
    <property type="molecule type" value="Genomic_DNA"/>
</dbReference>